<gene>
    <name evidence="2" type="ORF">BpHYR1_052734</name>
</gene>
<comment type="caution">
    <text evidence="2">The sequence shown here is derived from an EMBL/GenBank/DDBJ whole genome shotgun (WGS) entry which is preliminary data.</text>
</comment>
<feature type="coiled-coil region" evidence="1">
    <location>
        <begin position="103"/>
        <end position="130"/>
    </location>
</feature>
<feature type="non-terminal residue" evidence="2">
    <location>
        <position position="185"/>
    </location>
</feature>
<dbReference type="AlphaFoldDB" id="A0A3M7QD17"/>
<proteinExistence type="predicted"/>
<protein>
    <submittedName>
        <fullName evidence="2">Uncharacterized protein</fullName>
    </submittedName>
</protein>
<name>A0A3M7QD17_BRAPC</name>
<evidence type="ECO:0000313" key="3">
    <source>
        <dbReference type="Proteomes" id="UP000276133"/>
    </source>
</evidence>
<keyword evidence="3" id="KW-1185">Reference proteome</keyword>
<dbReference type="EMBL" id="REGN01006542">
    <property type="protein sequence ID" value="RNA09112.1"/>
    <property type="molecule type" value="Genomic_DNA"/>
</dbReference>
<accession>A0A3M7QD17</accession>
<evidence type="ECO:0000313" key="2">
    <source>
        <dbReference type="EMBL" id="RNA09112.1"/>
    </source>
</evidence>
<reference evidence="2 3" key="1">
    <citation type="journal article" date="2018" name="Sci. Rep.">
        <title>Genomic signatures of local adaptation to the degree of environmental predictability in rotifers.</title>
        <authorList>
            <person name="Franch-Gras L."/>
            <person name="Hahn C."/>
            <person name="Garcia-Roger E.M."/>
            <person name="Carmona M.J."/>
            <person name="Serra M."/>
            <person name="Gomez A."/>
        </authorList>
    </citation>
    <scope>NUCLEOTIDE SEQUENCE [LARGE SCALE GENOMIC DNA]</scope>
    <source>
        <strain evidence="2">HYR1</strain>
    </source>
</reference>
<keyword evidence="1" id="KW-0175">Coiled coil</keyword>
<organism evidence="2 3">
    <name type="scientific">Brachionus plicatilis</name>
    <name type="common">Marine rotifer</name>
    <name type="synonym">Brachionus muelleri</name>
    <dbReference type="NCBI Taxonomy" id="10195"/>
    <lineage>
        <taxon>Eukaryota</taxon>
        <taxon>Metazoa</taxon>
        <taxon>Spiralia</taxon>
        <taxon>Gnathifera</taxon>
        <taxon>Rotifera</taxon>
        <taxon>Eurotatoria</taxon>
        <taxon>Monogononta</taxon>
        <taxon>Pseudotrocha</taxon>
        <taxon>Ploima</taxon>
        <taxon>Brachionidae</taxon>
        <taxon>Brachionus</taxon>
    </lineage>
</organism>
<sequence>MFRSFRFNYFCLKKSGLLILYKNRKKLHQKLSTLMTMSLNVENEKVVMDTQDIQEVQFNTPTRLIELRDQANKLEKKRVRDDTDSAEKVTKRMLFNKNENFTLQDLKDLVIDLESEIEEYRKDFAEQNQLIKELISITTDIETTKDCMDNKVMKMESDFKKLETRISNLECGNEKTNKSFDWKAA</sequence>
<evidence type="ECO:0000256" key="1">
    <source>
        <dbReference type="SAM" id="Coils"/>
    </source>
</evidence>
<dbReference type="Proteomes" id="UP000276133">
    <property type="component" value="Unassembled WGS sequence"/>
</dbReference>